<feature type="compositionally biased region" description="Basic and acidic residues" evidence="1">
    <location>
        <begin position="70"/>
        <end position="79"/>
    </location>
</feature>
<evidence type="ECO:0000313" key="2">
    <source>
        <dbReference type="EMBL" id="MBW97443.1"/>
    </source>
</evidence>
<sequence>MPHKADLCYFLLVLQKQFKQQNIHRAPHKIEDSSPQEAEAACVSTDGNSANVLDGSQPVVQNQPVQSSPKGERKSIHDRMRVPVSYDDLLIDNAKDHSTKFQET</sequence>
<feature type="region of interest" description="Disordered" evidence="1">
    <location>
        <begin position="47"/>
        <end position="79"/>
    </location>
</feature>
<proteinExistence type="predicted"/>
<evidence type="ECO:0000256" key="1">
    <source>
        <dbReference type="SAM" id="MobiDB-lite"/>
    </source>
</evidence>
<reference evidence="2" key="1">
    <citation type="submission" date="2018-02" db="EMBL/GenBank/DDBJ databases">
        <title>Rhizophora mucronata_Transcriptome.</title>
        <authorList>
            <person name="Meera S.P."/>
            <person name="Sreeshan A."/>
            <person name="Augustine A."/>
        </authorList>
    </citation>
    <scope>NUCLEOTIDE SEQUENCE</scope>
    <source>
        <tissue evidence="2">Leaf</tissue>
    </source>
</reference>
<accession>A0A2P2JVF3</accession>
<protein>
    <submittedName>
        <fullName evidence="2">Uncharacterized protein</fullName>
    </submittedName>
</protein>
<feature type="compositionally biased region" description="Low complexity" evidence="1">
    <location>
        <begin position="56"/>
        <end position="69"/>
    </location>
</feature>
<name>A0A2P2JVF3_RHIMU</name>
<dbReference type="AlphaFoldDB" id="A0A2P2JVF3"/>
<organism evidence="2">
    <name type="scientific">Rhizophora mucronata</name>
    <name type="common">Asiatic mangrove</name>
    <dbReference type="NCBI Taxonomy" id="61149"/>
    <lineage>
        <taxon>Eukaryota</taxon>
        <taxon>Viridiplantae</taxon>
        <taxon>Streptophyta</taxon>
        <taxon>Embryophyta</taxon>
        <taxon>Tracheophyta</taxon>
        <taxon>Spermatophyta</taxon>
        <taxon>Magnoliopsida</taxon>
        <taxon>eudicotyledons</taxon>
        <taxon>Gunneridae</taxon>
        <taxon>Pentapetalae</taxon>
        <taxon>rosids</taxon>
        <taxon>fabids</taxon>
        <taxon>Malpighiales</taxon>
        <taxon>Rhizophoraceae</taxon>
        <taxon>Rhizophora</taxon>
    </lineage>
</organism>
<dbReference type="EMBL" id="GGEC01016960">
    <property type="protein sequence ID" value="MBW97443.1"/>
    <property type="molecule type" value="Transcribed_RNA"/>
</dbReference>